<evidence type="ECO:0000259" key="2">
    <source>
        <dbReference type="Pfam" id="PF02481"/>
    </source>
</evidence>
<organism evidence="3 4">
    <name type="scientific">Saccharopolyspora rosea</name>
    <dbReference type="NCBI Taxonomy" id="524884"/>
    <lineage>
        <taxon>Bacteria</taxon>
        <taxon>Bacillati</taxon>
        <taxon>Actinomycetota</taxon>
        <taxon>Actinomycetes</taxon>
        <taxon>Pseudonocardiales</taxon>
        <taxon>Pseudonocardiaceae</taxon>
        <taxon>Saccharopolyspora</taxon>
    </lineage>
</organism>
<dbReference type="InterPro" id="IPR057666">
    <property type="entry name" value="DrpA_SLOG"/>
</dbReference>
<proteinExistence type="inferred from homology"/>
<reference evidence="4" key="1">
    <citation type="journal article" date="2019" name="Int. J. Syst. Evol. Microbiol.">
        <title>The Global Catalogue of Microorganisms (GCM) 10K type strain sequencing project: providing services to taxonomists for standard genome sequencing and annotation.</title>
        <authorList>
            <consortium name="The Broad Institute Genomics Platform"/>
            <consortium name="The Broad Institute Genome Sequencing Center for Infectious Disease"/>
            <person name="Wu L."/>
            <person name="Ma J."/>
        </authorList>
    </citation>
    <scope>NUCLEOTIDE SEQUENCE [LARGE SCALE GENOMIC DNA]</scope>
    <source>
        <strain evidence="4">CCUG 56401</strain>
    </source>
</reference>
<dbReference type="Gene3D" id="3.40.50.450">
    <property type="match status" value="1"/>
</dbReference>
<comment type="caution">
    <text evidence="3">The sequence shown here is derived from an EMBL/GenBank/DDBJ whole genome shotgun (WGS) entry which is preliminary data.</text>
</comment>
<dbReference type="EMBL" id="JBHTIW010000018">
    <property type="protein sequence ID" value="MFD0922081.1"/>
    <property type="molecule type" value="Genomic_DNA"/>
</dbReference>
<name>A0ABW3FUN2_9PSEU</name>
<dbReference type="SUPFAM" id="SSF102405">
    <property type="entry name" value="MCP/YpsA-like"/>
    <property type="match status" value="1"/>
</dbReference>
<evidence type="ECO:0000313" key="4">
    <source>
        <dbReference type="Proteomes" id="UP001597018"/>
    </source>
</evidence>
<dbReference type="RefSeq" id="WP_345601704.1">
    <property type="nucleotide sequence ID" value="NZ_BAABLT010000046.1"/>
</dbReference>
<evidence type="ECO:0000313" key="3">
    <source>
        <dbReference type="EMBL" id="MFD0922081.1"/>
    </source>
</evidence>
<accession>A0ABW3FUN2</accession>
<gene>
    <name evidence="3" type="ORF">ACFQ16_20245</name>
</gene>
<comment type="similarity">
    <text evidence="1">Belongs to the DprA/Smf family.</text>
</comment>
<dbReference type="InterPro" id="IPR003488">
    <property type="entry name" value="DprA"/>
</dbReference>
<sequence length="324" mass="35769">MEARFADSTDTAGPVWDDRERAALVALLRVRPQRLSWRDITAEVTAEGSARKVWEKYVTPGLFGEEEEPVRHAAHEIAAWNAQGLGFLTFLDGDYPVRLREIHEMPPVLFYRGTLVPGERAVSVVGSRAASERGLGIAATLARNLVEREITVISGLAKGIDTAAHTAALEARGRTVACLGTGVEMYYPAENRRLQERIAQQGLVLSQFWPDTPPRQQNFPMRNAVMSGYGRATIIVEAGEKSGARIQARQAVAHGRQVVLTDFVVANNEWARELVDRPGVHVAGSTREVMDIVENAVFDQQSADDLIARLVELARWSHQQSNGR</sequence>
<keyword evidence="4" id="KW-1185">Reference proteome</keyword>
<protein>
    <submittedName>
        <fullName evidence="3">DNA-processing protein DprA</fullName>
    </submittedName>
</protein>
<dbReference type="Pfam" id="PF02481">
    <property type="entry name" value="DNA_processg_A"/>
    <property type="match status" value="1"/>
</dbReference>
<evidence type="ECO:0000256" key="1">
    <source>
        <dbReference type="ARBA" id="ARBA00006525"/>
    </source>
</evidence>
<dbReference type="PANTHER" id="PTHR43022">
    <property type="entry name" value="PROTEIN SMF"/>
    <property type="match status" value="1"/>
</dbReference>
<dbReference type="Proteomes" id="UP001597018">
    <property type="component" value="Unassembled WGS sequence"/>
</dbReference>
<dbReference type="PANTHER" id="PTHR43022:SF1">
    <property type="entry name" value="PROTEIN SMF"/>
    <property type="match status" value="1"/>
</dbReference>
<feature type="domain" description="Smf/DprA SLOG" evidence="2">
    <location>
        <begin position="87"/>
        <end position="266"/>
    </location>
</feature>